<protein>
    <submittedName>
        <fullName evidence="1">Triacylglycerol esterase/lipase EstA (Alpha/beta hydrolase family)</fullName>
    </submittedName>
</protein>
<evidence type="ECO:0000313" key="1">
    <source>
        <dbReference type="EMBL" id="PVY42620.1"/>
    </source>
</evidence>
<dbReference type="PANTHER" id="PTHR37946">
    <property type="entry name" value="SLL1969 PROTEIN"/>
    <property type="match status" value="1"/>
</dbReference>
<evidence type="ECO:0000313" key="2">
    <source>
        <dbReference type="Proteomes" id="UP000245959"/>
    </source>
</evidence>
<accession>A0A2U1B1S4</accession>
<dbReference type="Proteomes" id="UP000245959">
    <property type="component" value="Unassembled WGS sequence"/>
</dbReference>
<dbReference type="EMBL" id="QEKH01000011">
    <property type="protein sequence ID" value="PVY42620.1"/>
    <property type="molecule type" value="Genomic_DNA"/>
</dbReference>
<dbReference type="InterPro" id="IPR029058">
    <property type="entry name" value="AB_hydrolase_fold"/>
</dbReference>
<dbReference type="OrthoDB" id="556502at2"/>
<dbReference type="PANTHER" id="PTHR37946:SF1">
    <property type="entry name" value="SLL1969 PROTEIN"/>
    <property type="match status" value="1"/>
</dbReference>
<dbReference type="GeneID" id="78295125"/>
<proteinExistence type="predicted"/>
<organism evidence="1 2">
    <name type="scientific">Victivallis vadensis</name>
    <dbReference type="NCBI Taxonomy" id="172901"/>
    <lineage>
        <taxon>Bacteria</taxon>
        <taxon>Pseudomonadati</taxon>
        <taxon>Lentisphaerota</taxon>
        <taxon>Lentisphaeria</taxon>
        <taxon>Victivallales</taxon>
        <taxon>Victivallaceae</taxon>
        <taxon>Victivallis</taxon>
    </lineage>
</organism>
<dbReference type="AlphaFoldDB" id="A0A2U1B1S4"/>
<sequence length="636" mass="71415">MANILFRLLVLAALPLLLLPAGGCMSEITVSRVSPRERVNYGINTTGEGITQDTSNLLANFLLTDLYEDDPPALISRLQQLFKNEPRPEYLCALADSALNLGLRYASKPDLAIQYYLAAALYSYGYLVALDDPGSRPYSEERVTMIRIYNVAITEIFAYLHKRDLYRNNSFELTSIGGQKVTFTAPLYRLPLPESSYSDFLLCADYRPENLTHVSRRFGIGAPLICQIKPHSEADAARFADQQALPATLAIRFDQNNNRWDDVTARLEFLDSRNIDSTRVGRNEIPLELDFSTPLAYMVRNPPPFGYLEYMLNPDKTRRMQGLYMMEPYSDDRIPVVFVHGLMSNTRTWMQMINTLQNDPVLRKYYQFWGFSYSSGNPVLYSAQMLRDDLNTEAERLKATGLSDKMFNRMVVVGHSMGGLLSKTLIMNADNRLIEPLLGSSYKGTLDNLSPDQRDFVSRMLDFSALPFVKRVIFIAVPHRGSTLARSTLGQFGASLIHLPSSLVKDGEGLIGNLMQHGYLMPNDSRHHTGIDNLDPDDKTMSLLNKIPFVSGIPYHSIIGNRKFAGAPGGSDGIVPYSSSHLDGAASELVVKSDHSVQQNPLAIQEMRRILLEHLKQYPDLKIDSPELPKNLNPEP</sequence>
<gene>
    <name evidence="1" type="ORF">C8D82_11177</name>
</gene>
<dbReference type="Gene3D" id="3.40.50.1820">
    <property type="entry name" value="alpha/beta hydrolase"/>
    <property type="match status" value="1"/>
</dbReference>
<keyword evidence="1" id="KW-0378">Hydrolase</keyword>
<comment type="caution">
    <text evidence="1">The sequence shown here is derived from an EMBL/GenBank/DDBJ whole genome shotgun (WGS) entry which is preliminary data.</text>
</comment>
<name>A0A2U1B1S4_9BACT</name>
<reference evidence="1 2" key="1">
    <citation type="submission" date="2018-04" db="EMBL/GenBank/DDBJ databases">
        <title>Genomic Encyclopedia of Type Strains, Phase IV (KMG-IV): sequencing the most valuable type-strain genomes for metagenomic binning, comparative biology and taxonomic classification.</title>
        <authorList>
            <person name="Goeker M."/>
        </authorList>
    </citation>
    <scope>NUCLEOTIDE SEQUENCE [LARGE SCALE GENOMIC DNA]</scope>
    <source>
        <strain evidence="1 2">DSM 14823</strain>
    </source>
</reference>
<dbReference type="GO" id="GO:0016787">
    <property type="term" value="F:hydrolase activity"/>
    <property type="evidence" value="ECO:0007669"/>
    <property type="project" value="UniProtKB-KW"/>
</dbReference>
<keyword evidence="2" id="KW-1185">Reference proteome</keyword>
<dbReference type="SUPFAM" id="SSF53474">
    <property type="entry name" value="alpha/beta-Hydrolases"/>
    <property type="match status" value="1"/>
</dbReference>
<dbReference type="RefSeq" id="WP_116883811.1">
    <property type="nucleotide sequence ID" value="NZ_CABMMC010000181.1"/>
</dbReference>